<keyword evidence="6 9" id="KW-0472">Membrane</keyword>
<evidence type="ECO:0000256" key="5">
    <source>
        <dbReference type="ARBA" id="ARBA00022989"/>
    </source>
</evidence>
<reference evidence="10 11" key="1">
    <citation type="journal article" date="2022" name="Nat. Ecol. Evol.">
        <title>A masculinizing supergene underlies an exaggerated male reproductive morph in a spider.</title>
        <authorList>
            <person name="Hendrickx F."/>
            <person name="De Corte Z."/>
            <person name="Sonet G."/>
            <person name="Van Belleghem S.M."/>
            <person name="Kostlbacher S."/>
            <person name="Vangestel C."/>
        </authorList>
    </citation>
    <scope>NUCLEOTIDE SEQUENCE [LARGE SCALE GENOMIC DNA]</scope>
    <source>
        <strain evidence="10">W744_W776</strain>
    </source>
</reference>
<evidence type="ECO:0000256" key="1">
    <source>
        <dbReference type="ARBA" id="ARBA00004141"/>
    </source>
</evidence>
<evidence type="ECO:0000256" key="9">
    <source>
        <dbReference type="SAM" id="Phobius"/>
    </source>
</evidence>
<dbReference type="InterPro" id="IPR023271">
    <property type="entry name" value="Aquaporin-like"/>
</dbReference>
<evidence type="ECO:0000256" key="4">
    <source>
        <dbReference type="ARBA" id="ARBA00022692"/>
    </source>
</evidence>
<accession>A0AAV6UR31</accession>
<evidence type="ECO:0008006" key="12">
    <source>
        <dbReference type="Google" id="ProtNLM"/>
    </source>
</evidence>
<name>A0AAV6UR31_9ARAC</name>
<feature type="transmembrane region" description="Helical" evidence="9">
    <location>
        <begin position="227"/>
        <end position="245"/>
    </location>
</feature>
<protein>
    <recommendedName>
        <fullName evidence="12">Aquaporin</fullName>
    </recommendedName>
</protein>
<comment type="subcellular location">
    <subcellularLocation>
        <location evidence="1">Membrane</location>
        <topology evidence="1">Multi-pass membrane protein</topology>
    </subcellularLocation>
</comment>
<dbReference type="GO" id="GO:0015250">
    <property type="term" value="F:water channel activity"/>
    <property type="evidence" value="ECO:0007669"/>
    <property type="project" value="TreeGrafter"/>
</dbReference>
<evidence type="ECO:0000313" key="10">
    <source>
        <dbReference type="EMBL" id="KAG8186098.1"/>
    </source>
</evidence>
<keyword evidence="5 9" id="KW-1133">Transmembrane helix</keyword>
<gene>
    <name evidence="10" type="ORF">JTE90_003180</name>
</gene>
<keyword evidence="4 8" id="KW-0812">Transmembrane</keyword>
<keyword evidence="3 8" id="KW-0813">Transport</keyword>
<evidence type="ECO:0000313" key="11">
    <source>
        <dbReference type="Proteomes" id="UP000827092"/>
    </source>
</evidence>
<dbReference type="GO" id="GO:0015254">
    <property type="term" value="F:glycerol channel activity"/>
    <property type="evidence" value="ECO:0007669"/>
    <property type="project" value="TreeGrafter"/>
</dbReference>
<feature type="transmembrane region" description="Helical" evidence="9">
    <location>
        <begin position="173"/>
        <end position="191"/>
    </location>
</feature>
<dbReference type="PANTHER" id="PTHR43829:SF9">
    <property type="entry name" value="AQUAPORIN-9"/>
    <property type="match status" value="1"/>
</dbReference>
<dbReference type="InterPro" id="IPR000425">
    <property type="entry name" value="MIP"/>
</dbReference>
<feature type="transmembrane region" description="Helical" evidence="9">
    <location>
        <begin position="88"/>
        <end position="106"/>
    </location>
</feature>
<evidence type="ECO:0000256" key="8">
    <source>
        <dbReference type="RuleBase" id="RU000477"/>
    </source>
</evidence>
<comment type="caution">
    <text evidence="10">The sequence shown here is derived from an EMBL/GenBank/DDBJ whole genome shotgun (WGS) entry which is preliminary data.</text>
</comment>
<feature type="transmembrane region" description="Helical" evidence="9">
    <location>
        <begin position="45"/>
        <end position="68"/>
    </location>
</feature>
<dbReference type="Gene3D" id="1.20.1080.10">
    <property type="entry name" value="Glycerol uptake facilitator protein"/>
    <property type="match status" value="1"/>
</dbReference>
<dbReference type="PRINTS" id="PR00783">
    <property type="entry name" value="MINTRINSICP"/>
</dbReference>
<evidence type="ECO:0000256" key="3">
    <source>
        <dbReference type="ARBA" id="ARBA00022448"/>
    </source>
</evidence>
<feature type="transmembrane region" description="Helical" evidence="9">
    <location>
        <begin position="12"/>
        <end position="33"/>
    </location>
</feature>
<dbReference type="EMBL" id="JAFNEN010000312">
    <property type="protein sequence ID" value="KAG8186098.1"/>
    <property type="molecule type" value="Genomic_DNA"/>
</dbReference>
<dbReference type="AlphaFoldDB" id="A0AAV6UR31"/>
<dbReference type="InterPro" id="IPR050363">
    <property type="entry name" value="MIP/Aquaporin"/>
</dbReference>
<sequence length="285" mass="29955">MSLLREAAAEFLGTFVLVLLGNSVTAAIVFSGATGVSPLLGPLGWGLALMSAILITGGVSGAVLNPAVSVAQWSVGKVGWRRALPHMAAQYAGAFMSAIALYAVYFESFAVFDGGDREMPPHKLSTAHIFATFPAEHAGAVTCFVDQVVSTALLMLGLCAIGDARNMAVPKGLQPLVVGLLLTSVIAAFPYNCAAPLNPARDLAPRAFLALAGWGHAVFSLRDYNYFWVPVVGPHVGAVLGAWVYRLLVRWPAEGGDTASYDLPLQNFKPKEDKGSLAQVKSGLE</sequence>
<keyword evidence="11" id="KW-1185">Reference proteome</keyword>
<comment type="similarity">
    <text evidence="2 8">Belongs to the MIP/aquaporin (TC 1.A.8) family.</text>
</comment>
<evidence type="ECO:0000256" key="2">
    <source>
        <dbReference type="ARBA" id="ARBA00006175"/>
    </source>
</evidence>
<dbReference type="GO" id="GO:0016323">
    <property type="term" value="C:basolateral plasma membrane"/>
    <property type="evidence" value="ECO:0007669"/>
    <property type="project" value="TreeGrafter"/>
</dbReference>
<evidence type="ECO:0000256" key="6">
    <source>
        <dbReference type="ARBA" id="ARBA00023136"/>
    </source>
</evidence>
<dbReference type="Pfam" id="PF00230">
    <property type="entry name" value="MIP"/>
    <property type="match status" value="1"/>
</dbReference>
<comment type="function">
    <text evidence="7">Aquaglyceroporin that may modulate the water content and osmolytes during anhydrobiosis.</text>
</comment>
<dbReference type="Proteomes" id="UP000827092">
    <property type="component" value="Unassembled WGS sequence"/>
</dbReference>
<dbReference type="SUPFAM" id="SSF81338">
    <property type="entry name" value="Aquaporin-like"/>
    <property type="match status" value="1"/>
</dbReference>
<evidence type="ECO:0000256" key="7">
    <source>
        <dbReference type="ARBA" id="ARBA00045280"/>
    </source>
</evidence>
<organism evidence="10 11">
    <name type="scientific">Oedothorax gibbosus</name>
    <dbReference type="NCBI Taxonomy" id="931172"/>
    <lineage>
        <taxon>Eukaryota</taxon>
        <taxon>Metazoa</taxon>
        <taxon>Ecdysozoa</taxon>
        <taxon>Arthropoda</taxon>
        <taxon>Chelicerata</taxon>
        <taxon>Arachnida</taxon>
        <taxon>Araneae</taxon>
        <taxon>Araneomorphae</taxon>
        <taxon>Entelegynae</taxon>
        <taxon>Araneoidea</taxon>
        <taxon>Linyphiidae</taxon>
        <taxon>Erigoninae</taxon>
        <taxon>Oedothorax</taxon>
    </lineage>
</organism>
<dbReference type="PANTHER" id="PTHR43829">
    <property type="entry name" value="AQUAPORIN OR AQUAGLYCEROPORIN RELATED"/>
    <property type="match status" value="1"/>
</dbReference>
<proteinExistence type="inferred from homology"/>